<dbReference type="EMBL" id="JAUHJS010000003">
    <property type="protein sequence ID" value="MDN4165097.1"/>
    <property type="molecule type" value="Genomic_DNA"/>
</dbReference>
<comment type="caution">
    <text evidence="1">The sequence shown here is derived from an EMBL/GenBank/DDBJ whole genome shotgun (WGS) entry which is preliminary data.</text>
</comment>
<sequence length="781" mass="87129">MEKKFGTEQVRKHLYDSLTAVSNRTGVPFYERVVNFSIEHWDSEYQSLAVPMPQASRLIYSVSFIHEGGMQIIYDYLGKNNCGNDESLFVLVFPKLSFKPDSISISTFVSQETISKVGFASSPEAFYEISQSVCFSSSFMATPSALSGEVNTFSSEVKPIVSLDGRSIYFHRQNNGGNVGGKRDVQDIYLSRLNDKGEWIQTLNLGNPLNNKGSNGIASISAGENRLYLLNEYTSNGTRDGLSFSDKGVEGWTSPQLLPIKDFYNASPYFDYCVSANQMTMVLALEDDESWGDQDLYVSHYDPLADEWSKPRNMGTVLNTPWGEASPFLAADGKTLYFSSEGHLGYGGFDLYVTKRLDDTWMNWSSPSNLGPIINDEFDNLYFSVSAKADKAYFSSGNGEGRDIYEINLPKLFKPKPVELVTGRFVDVGTGKQLKGRVQVESLSTPSFHLEVLTDSLTGMARFALPANDSYWFKVQADGYHILEGTYSTDGLEKYREKNLTVPLVPEATVFPVEAYSGTGEIDTTVLSIFYELAYPMTVGMASPAREVNLKSLKQNIRSEYVNSNVESQHVLLLKGRIIEGEGLSPVGSTLLFYQKGAPKARTISNPRNGSYQTVVGDNSIFSVLVTREGHPNDTIRITIPAEDGYAELQRNIYLDCQKGDSARVRLGSGMLGGVKRENMLFFKERRQAKRLVESIATKNIGTPVFEEDLAFLNEVLADNPNWSAKVQVASPHHFSQEGLLEGYLKKNIQNGVDIAYEIKKEKKNKRNPKAITVYVDIYFY</sequence>
<accession>A0ABT8F3R2</accession>
<keyword evidence="2" id="KW-1185">Reference proteome</keyword>
<evidence type="ECO:0000313" key="1">
    <source>
        <dbReference type="EMBL" id="MDN4165097.1"/>
    </source>
</evidence>
<evidence type="ECO:0000313" key="2">
    <source>
        <dbReference type="Proteomes" id="UP001168552"/>
    </source>
</evidence>
<name>A0ABT8F3R2_9BACT</name>
<dbReference type="InterPro" id="IPR011659">
    <property type="entry name" value="WD40"/>
</dbReference>
<proteinExistence type="predicted"/>
<dbReference type="Pfam" id="PF07676">
    <property type="entry name" value="PD40"/>
    <property type="match status" value="1"/>
</dbReference>
<organism evidence="1 2">
    <name type="scientific">Shiella aurantiaca</name>
    <dbReference type="NCBI Taxonomy" id="3058365"/>
    <lineage>
        <taxon>Bacteria</taxon>
        <taxon>Pseudomonadati</taxon>
        <taxon>Bacteroidota</taxon>
        <taxon>Cytophagia</taxon>
        <taxon>Cytophagales</taxon>
        <taxon>Shiellaceae</taxon>
        <taxon>Shiella</taxon>
    </lineage>
</organism>
<dbReference type="SUPFAM" id="SSF82171">
    <property type="entry name" value="DPP6 N-terminal domain-like"/>
    <property type="match status" value="1"/>
</dbReference>
<gene>
    <name evidence="1" type="ORF">QWY31_06270</name>
</gene>
<protein>
    <submittedName>
        <fullName evidence="1">Uncharacterized protein</fullName>
    </submittedName>
</protein>
<reference evidence="1" key="1">
    <citation type="submission" date="2023-06" db="EMBL/GenBank/DDBJ databases">
        <title>Cytophagales bacterium Strain LB-30, isolated from soil.</title>
        <authorList>
            <person name="Liu B."/>
        </authorList>
    </citation>
    <scope>NUCLEOTIDE SEQUENCE</scope>
    <source>
        <strain evidence="1">LB-30</strain>
    </source>
</reference>
<dbReference type="Proteomes" id="UP001168552">
    <property type="component" value="Unassembled WGS sequence"/>
</dbReference>
<dbReference type="RefSeq" id="WP_320003626.1">
    <property type="nucleotide sequence ID" value="NZ_JAUHJS010000003.1"/>
</dbReference>